<dbReference type="AlphaFoldDB" id="A0AAE0Z6L9"/>
<gene>
    <name evidence="1" type="ORF">RRG08_050213</name>
</gene>
<comment type="caution">
    <text evidence="1">The sequence shown here is derived from an EMBL/GenBank/DDBJ whole genome shotgun (WGS) entry which is preliminary data.</text>
</comment>
<name>A0AAE0Z6L9_9GAST</name>
<evidence type="ECO:0000313" key="1">
    <source>
        <dbReference type="EMBL" id="KAK3763849.1"/>
    </source>
</evidence>
<evidence type="ECO:0000313" key="2">
    <source>
        <dbReference type="Proteomes" id="UP001283361"/>
    </source>
</evidence>
<sequence length="129" mass="14972">MMPQDRPGRQALRALTRATGLNPSIIVRARFVFQLRRATNLAMRRSQQHIWQKPRSDIRDSQYPATQPIYLRVNPFTTVVHADTRFMCRCGWLYWRLLSALDHFHSTRLATPFTSDTVTPDGKGMACVR</sequence>
<dbReference type="EMBL" id="JAWDGP010004497">
    <property type="protein sequence ID" value="KAK3763849.1"/>
    <property type="molecule type" value="Genomic_DNA"/>
</dbReference>
<protein>
    <submittedName>
        <fullName evidence="1">Uncharacterized protein</fullName>
    </submittedName>
</protein>
<keyword evidence="2" id="KW-1185">Reference proteome</keyword>
<organism evidence="1 2">
    <name type="scientific">Elysia crispata</name>
    <name type="common">lettuce slug</name>
    <dbReference type="NCBI Taxonomy" id="231223"/>
    <lineage>
        <taxon>Eukaryota</taxon>
        <taxon>Metazoa</taxon>
        <taxon>Spiralia</taxon>
        <taxon>Lophotrochozoa</taxon>
        <taxon>Mollusca</taxon>
        <taxon>Gastropoda</taxon>
        <taxon>Heterobranchia</taxon>
        <taxon>Euthyneura</taxon>
        <taxon>Panpulmonata</taxon>
        <taxon>Sacoglossa</taxon>
        <taxon>Placobranchoidea</taxon>
        <taxon>Plakobranchidae</taxon>
        <taxon>Elysia</taxon>
    </lineage>
</organism>
<reference evidence="1" key="1">
    <citation type="journal article" date="2023" name="G3 (Bethesda)">
        <title>A reference genome for the long-term kleptoplast-retaining sea slug Elysia crispata morphotype clarki.</title>
        <authorList>
            <person name="Eastman K.E."/>
            <person name="Pendleton A.L."/>
            <person name="Shaikh M.A."/>
            <person name="Suttiyut T."/>
            <person name="Ogas R."/>
            <person name="Tomko P."/>
            <person name="Gavelis G."/>
            <person name="Widhalm J.R."/>
            <person name="Wisecaver J.H."/>
        </authorList>
    </citation>
    <scope>NUCLEOTIDE SEQUENCE</scope>
    <source>
        <strain evidence="1">ECLA1</strain>
    </source>
</reference>
<proteinExistence type="predicted"/>
<dbReference type="Proteomes" id="UP001283361">
    <property type="component" value="Unassembled WGS sequence"/>
</dbReference>
<accession>A0AAE0Z6L9</accession>